<evidence type="ECO:0000313" key="1">
    <source>
        <dbReference type="EMBL" id="KDQ55166.1"/>
    </source>
</evidence>
<dbReference type="AlphaFoldDB" id="A0A067PXU6"/>
<reference evidence="2" key="1">
    <citation type="journal article" date="2014" name="Proc. Natl. Acad. Sci. U.S.A.">
        <title>Extensive sampling of basidiomycete genomes demonstrates inadequacy of the white-rot/brown-rot paradigm for wood decay fungi.</title>
        <authorList>
            <person name="Riley R."/>
            <person name="Salamov A.A."/>
            <person name="Brown D.W."/>
            <person name="Nagy L.G."/>
            <person name="Floudas D."/>
            <person name="Held B.W."/>
            <person name="Levasseur A."/>
            <person name="Lombard V."/>
            <person name="Morin E."/>
            <person name="Otillar R."/>
            <person name="Lindquist E.A."/>
            <person name="Sun H."/>
            <person name="LaButti K.M."/>
            <person name="Schmutz J."/>
            <person name="Jabbour D."/>
            <person name="Luo H."/>
            <person name="Baker S.E."/>
            <person name="Pisabarro A.G."/>
            <person name="Walton J.D."/>
            <person name="Blanchette R.A."/>
            <person name="Henrissat B."/>
            <person name="Martin F."/>
            <person name="Cullen D."/>
            <person name="Hibbett D.S."/>
            <person name="Grigoriev I.V."/>
        </authorList>
    </citation>
    <scope>NUCLEOTIDE SEQUENCE [LARGE SCALE GENOMIC DNA]</scope>
    <source>
        <strain evidence="2">MUCL 33604</strain>
    </source>
</reference>
<protein>
    <submittedName>
        <fullName evidence="1">Uncharacterized protein</fullName>
    </submittedName>
</protein>
<proteinExistence type="predicted"/>
<name>A0A067PXU6_9AGAM</name>
<dbReference type="Proteomes" id="UP000027265">
    <property type="component" value="Unassembled WGS sequence"/>
</dbReference>
<sequence>MRIARDFNETLGSTSLLAMTSSNRSWVPSRRLTTLPRRSMCGDRHMSAMTIGTSHP</sequence>
<accession>A0A067PXU6</accession>
<dbReference type="InParanoid" id="A0A067PXU6"/>
<organism evidence="1 2">
    <name type="scientific">Jaapia argillacea MUCL 33604</name>
    <dbReference type="NCBI Taxonomy" id="933084"/>
    <lineage>
        <taxon>Eukaryota</taxon>
        <taxon>Fungi</taxon>
        <taxon>Dikarya</taxon>
        <taxon>Basidiomycota</taxon>
        <taxon>Agaricomycotina</taxon>
        <taxon>Agaricomycetes</taxon>
        <taxon>Agaricomycetidae</taxon>
        <taxon>Jaapiales</taxon>
        <taxon>Jaapiaceae</taxon>
        <taxon>Jaapia</taxon>
    </lineage>
</organism>
<dbReference type="EMBL" id="KL197726">
    <property type="protein sequence ID" value="KDQ55166.1"/>
    <property type="molecule type" value="Genomic_DNA"/>
</dbReference>
<keyword evidence="2" id="KW-1185">Reference proteome</keyword>
<evidence type="ECO:0000313" key="2">
    <source>
        <dbReference type="Proteomes" id="UP000027265"/>
    </source>
</evidence>
<gene>
    <name evidence="1" type="ORF">JAAARDRAFT_37692</name>
</gene>
<dbReference type="HOGENOM" id="CLU_3014471_0_0_1"/>